<dbReference type="Gene3D" id="3.40.50.10810">
    <property type="entry name" value="Tandem AAA-ATPase domain"/>
    <property type="match status" value="1"/>
</dbReference>
<dbReference type="GO" id="GO:0061630">
    <property type="term" value="F:ubiquitin protein ligase activity"/>
    <property type="evidence" value="ECO:0007669"/>
    <property type="project" value="TreeGrafter"/>
</dbReference>
<dbReference type="GO" id="GO:0005524">
    <property type="term" value="F:ATP binding"/>
    <property type="evidence" value="ECO:0007669"/>
    <property type="project" value="InterPro"/>
</dbReference>
<dbReference type="PANTHER" id="PTHR45865">
    <property type="entry name" value="E3 UBIQUITIN-PROTEIN LIGASE SHPRH FAMILY MEMBER"/>
    <property type="match status" value="1"/>
</dbReference>
<dbReference type="GO" id="GO:0006974">
    <property type="term" value="P:DNA damage response"/>
    <property type="evidence" value="ECO:0007669"/>
    <property type="project" value="TreeGrafter"/>
</dbReference>
<dbReference type="EMBL" id="CANHGI010000002">
    <property type="protein sequence ID" value="CAI5443264.1"/>
    <property type="molecule type" value="Genomic_DNA"/>
</dbReference>
<dbReference type="GO" id="GO:0000209">
    <property type="term" value="P:protein polyubiquitination"/>
    <property type="evidence" value="ECO:0007669"/>
    <property type="project" value="TreeGrafter"/>
</dbReference>
<gene>
    <name evidence="2" type="ORF">CAMP_LOCUS5901</name>
</gene>
<dbReference type="InterPro" id="IPR038718">
    <property type="entry name" value="SNF2-like_sf"/>
</dbReference>
<reference evidence="2" key="1">
    <citation type="submission" date="2022-11" db="EMBL/GenBank/DDBJ databases">
        <authorList>
            <person name="Kikuchi T."/>
        </authorList>
    </citation>
    <scope>NUCLEOTIDE SEQUENCE</scope>
    <source>
        <strain evidence="2">PS1010</strain>
    </source>
</reference>
<dbReference type="Pfam" id="PF00176">
    <property type="entry name" value="SNF2-rel_dom"/>
    <property type="match status" value="1"/>
</dbReference>
<comment type="caution">
    <text evidence="2">The sequence shown here is derived from an EMBL/GenBank/DDBJ whole genome shotgun (WGS) entry which is preliminary data.</text>
</comment>
<keyword evidence="3" id="KW-1185">Reference proteome</keyword>
<dbReference type="GO" id="GO:0005634">
    <property type="term" value="C:nucleus"/>
    <property type="evidence" value="ECO:0007669"/>
    <property type="project" value="TreeGrafter"/>
</dbReference>
<dbReference type="Proteomes" id="UP001152747">
    <property type="component" value="Unassembled WGS sequence"/>
</dbReference>
<evidence type="ECO:0000259" key="1">
    <source>
        <dbReference type="Pfam" id="PF00176"/>
    </source>
</evidence>
<accession>A0A9P1IDP1</accession>
<dbReference type="AlphaFoldDB" id="A0A9P1IDP1"/>
<dbReference type="InterPro" id="IPR000330">
    <property type="entry name" value="SNF2_N"/>
</dbReference>
<name>A0A9P1IDP1_9PELO</name>
<protein>
    <recommendedName>
        <fullName evidence="1">SNF2 N-terminal domain-containing protein</fullName>
    </recommendedName>
</protein>
<organism evidence="2 3">
    <name type="scientific">Caenorhabditis angaria</name>
    <dbReference type="NCBI Taxonomy" id="860376"/>
    <lineage>
        <taxon>Eukaryota</taxon>
        <taxon>Metazoa</taxon>
        <taxon>Ecdysozoa</taxon>
        <taxon>Nematoda</taxon>
        <taxon>Chromadorea</taxon>
        <taxon>Rhabditida</taxon>
        <taxon>Rhabditina</taxon>
        <taxon>Rhabditomorpha</taxon>
        <taxon>Rhabditoidea</taxon>
        <taxon>Rhabditidae</taxon>
        <taxon>Peloderinae</taxon>
        <taxon>Caenorhabditis</taxon>
    </lineage>
</organism>
<dbReference type="InterPro" id="IPR052583">
    <property type="entry name" value="ATP-helicase/E3_Ub-Ligase"/>
</dbReference>
<dbReference type="PANTHER" id="PTHR45865:SF1">
    <property type="entry name" value="E3 UBIQUITIN-PROTEIN LIGASE SHPRH"/>
    <property type="match status" value="1"/>
</dbReference>
<sequence>MATTSEYLKIDKNQILSIFPISLLETNNFIHLFTRIFEKEFEIIGGDSKLYLIFEEKNRSNKEVQILTDFEGTSDENGMNAKIIRIAPIDLMLKICAQNSQTLKNAGISIFWTSKNDHIQLDFYLNPNFIIDNIFDFEQLEKSCKNAQILNKIFIETFTGKPKQLLKTFWSFPILANFETNRFSSHFSKYLKSEMRNQRVPIDDIQLFYYPSFGMFSRKKIDKIPIELMAKGGILADEIGLGKTIEMLALIVSNQRKFRKIAARNEKFERLNWEEYVDVRYILVQ</sequence>
<feature type="domain" description="SNF2 N-terminal" evidence="1">
    <location>
        <begin position="229"/>
        <end position="253"/>
    </location>
</feature>
<dbReference type="OrthoDB" id="423559at2759"/>
<evidence type="ECO:0000313" key="2">
    <source>
        <dbReference type="EMBL" id="CAI5443264.1"/>
    </source>
</evidence>
<evidence type="ECO:0000313" key="3">
    <source>
        <dbReference type="Proteomes" id="UP001152747"/>
    </source>
</evidence>
<proteinExistence type="predicted"/>